<keyword evidence="14" id="KW-1185">Reference proteome</keyword>
<dbReference type="EC" id="3.6.1.55" evidence="11"/>
<evidence type="ECO:0000256" key="11">
    <source>
        <dbReference type="ARBA" id="ARBA00038905"/>
    </source>
</evidence>
<evidence type="ECO:0000256" key="6">
    <source>
        <dbReference type="ARBA" id="ARBA00022763"/>
    </source>
</evidence>
<name>A0ABX6YJ03_9MICO</name>
<evidence type="ECO:0000256" key="5">
    <source>
        <dbReference type="ARBA" id="ARBA00022723"/>
    </source>
</evidence>
<dbReference type="Gene3D" id="3.90.79.10">
    <property type="entry name" value="Nucleoside Triphosphate Pyrophosphohydrolase"/>
    <property type="match status" value="1"/>
</dbReference>
<evidence type="ECO:0000256" key="9">
    <source>
        <dbReference type="ARBA" id="ARBA00023204"/>
    </source>
</evidence>
<keyword evidence="5" id="KW-0479">Metal-binding</keyword>
<evidence type="ECO:0000256" key="2">
    <source>
        <dbReference type="ARBA" id="ARBA00005582"/>
    </source>
</evidence>
<comment type="catalytic activity">
    <reaction evidence="10">
        <text>8-oxo-dGTP + H2O = 8-oxo-dGMP + diphosphate + H(+)</text>
        <dbReference type="Rhea" id="RHEA:31575"/>
        <dbReference type="ChEBI" id="CHEBI:15377"/>
        <dbReference type="ChEBI" id="CHEBI:15378"/>
        <dbReference type="ChEBI" id="CHEBI:33019"/>
        <dbReference type="ChEBI" id="CHEBI:63224"/>
        <dbReference type="ChEBI" id="CHEBI:77896"/>
        <dbReference type="EC" id="3.6.1.55"/>
    </reaction>
</comment>
<dbReference type="SUPFAM" id="SSF55811">
    <property type="entry name" value="Nudix"/>
    <property type="match status" value="1"/>
</dbReference>
<keyword evidence="7" id="KW-0378">Hydrolase</keyword>
<dbReference type="InterPro" id="IPR047127">
    <property type="entry name" value="MutT-like"/>
</dbReference>
<keyword evidence="8" id="KW-0460">Magnesium</keyword>
<evidence type="ECO:0000256" key="8">
    <source>
        <dbReference type="ARBA" id="ARBA00022842"/>
    </source>
</evidence>
<protein>
    <recommendedName>
        <fullName evidence="11">8-oxo-dGTP diphosphatase</fullName>
        <ecNumber evidence="11">3.6.1.55</ecNumber>
    </recommendedName>
</protein>
<evidence type="ECO:0000256" key="10">
    <source>
        <dbReference type="ARBA" id="ARBA00035861"/>
    </source>
</evidence>
<keyword evidence="6" id="KW-0227">DNA damage</keyword>
<dbReference type="InterPro" id="IPR015797">
    <property type="entry name" value="NUDIX_hydrolase-like_dom_sf"/>
</dbReference>
<dbReference type="PRINTS" id="PR00502">
    <property type="entry name" value="NUDIXFAMILY"/>
</dbReference>
<dbReference type="PANTHER" id="PTHR47707:SF1">
    <property type="entry name" value="NUDIX HYDROLASE FAMILY PROTEIN"/>
    <property type="match status" value="1"/>
</dbReference>
<evidence type="ECO:0000256" key="1">
    <source>
        <dbReference type="ARBA" id="ARBA00001946"/>
    </source>
</evidence>
<dbReference type="PANTHER" id="PTHR47707">
    <property type="entry name" value="8-OXO-DGTP DIPHOSPHATASE"/>
    <property type="match status" value="1"/>
</dbReference>
<dbReference type="InterPro" id="IPR020476">
    <property type="entry name" value="Nudix_hydrolase"/>
</dbReference>
<evidence type="ECO:0000256" key="7">
    <source>
        <dbReference type="ARBA" id="ARBA00022801"/>
    </source>
</evidence>
<dbReference type="EMBL" id="CP061169">
    <property type="protein sequence ID" value="QPZ38386.1"/>
    <property type="molecule type" value="Genomic_DNA"/>
</dbReference>
<dbReference type="RefSeq" id="WP_166986636.1">
    <property type="nucleotide sequence ID" value="NZ_CP061169.1"/>
</dbReference>
<dbReference type="InterPro" id="IPR020084">
    <property type="entry name" value="NUDIX_hydrolase_CS"/>
</dbReference>
<dbReference type="Pfam" id="PF14815">
    <property type="entry name" value="NUDIX_4"/>
    <property type="match status" value="1"/>
</dbReference>
<keyword evidence="9" id="KW-0234">DNA repair</keyword>
<evidence type="ECO:0000256" key="3">
    <source>
        <dbReference type="ARBA" id="ARBA00022457"/>
    </source>
</evidence>
<dbReference type="Proteomes" id="UP000662814">
    <property type="component" value="Chromosome"/>
</dbReference>
<accession>A0ABX6YJ03</accession>
<proteinExistence type="inferred from homology"/>
<evidence type="ECO:0000313" key="13">
    <source>
        <dbReference type="EMBL" id="QPZ38386.1"/>
    </source>
</evidence>
<evidence type="ECO:0000313" key="14">
    <source>
        <dbReference type="Proteomes" id="UP000662814"/>
    </source>
</evidence>
<comment type="cofactor">
    <cofactor evidence="1">
        <name>Mg(2+)</name>
        <dbReference type="ChEBI" id="CHEBI:18420"/>
    </cofactor>
</comment>
<keyword evidence="4" id="KW-0235">DNA replication</keyword>
<dbReference type="PROSITE" id="PS51462">
    <property type="entry name" value="NUDIX"/>
    <property type="match status" value="1"/>
</dbReference>
<comment type="similarity">
    <text evidence="2">Belongs to the Nudix hydrolase family.</text>
</comment>
<dbReference type="InterPro" id="IPR029119">
    <property type="entry name" value="MutY_C"/>
</dbReference>
<sequence length="130" mass="13719">MASIRVVGAVIVRDGSVLAAKRGTQKAQAGLWEFPGGKIEAGESPDAALRREITEELGCTVVVGERVETTTHVYGTVAIELTTFLCSLVEGEPVASEHAELRWVAASGLHDLEWAPADIPAVKKIAADTP</sequence>
<evidence type="ECO:0000259" key="12">
    <source>
        <dbReference type="PROSITE" id="PS51462"/>
    </source>
</evidence>
<reference evidence="13 14" key="1">
    <citation type="submission" date="2020-12" db="EMBL/GenBank/DDBJ databases">
        <title>Microbacterium sp. HY060.</title>
        <authorList>
            <person name="Zhou J."/>
        </authorList>
    </citation>
    <scope>NUCLEOTIDE SEQUENCE [LARGE SCALE GENOMIC DNA]</scope>
    <source>
        <strain evidence="13 14">HY60</strain>
    </source>
</reference>
<keyword evidence="3" id="KW-0515">Mutator protein</keyword>
<dbReference type="InterPro" id="IPR000086">
    <property type="entry name" value="NUDIX_hydrolase_dom"/>
</dbReference>
<dbReference type="CDD" id="cd03425">
    <property type="entry name" value="NUDIX_MutT_NudA_like"/>
    <property type="match status" value="1"/>
</dbReference>
<organism evidence="13 14">
    <name type="scientific">Paramicrobacterium chengjingii</name>
    <dbReference type="NCBI Taxonomy" id="2769067"/>
    <lineage>
        <taxon>Bacteria</taxon>
        <taxon>Bacillati</taxon>
        <taxon>Actinomycetota</taxon>
        <taxon>Actinomycetes</taxon>
        <taxon>Micrococcales</taxon>
        <taxon>Microbacteriaceae</taxon>
        <taxon>Paramicrobacterium</taxon>
    </lineage>
</organism>
<evidence type="ECO:0000256" key="4">
    <source>
        <dbReference type="ARBA" id="ARBA00022705"/>
    </source>
</evidence>
<dbReference type="PROSITE" id="PS00893">
    <property type="entry name" value="NUDIX_BOX"/>
    <property type="match status" value="1"/>
</dbReference>
<feature type="domain" description="Nudix hydrolase" evidence="12">
    <location>
        <begin position="2"/>
        <end position="126"/>
    </location>
</feature>
<gene>
    <name evidence="13" type="ORF">HCR76_16640</name>
</gene>